<dbReference type="InterPro" id="IPR000276">
    <property type="entry name" value="GPCR_Rhodpsn"/>
</dbReference>
<dbReference type="Gene3D" id="1.20.1070.10">
    <property type="entry name" value="Rhodopsin 7-helix transmembrane proteins"/>
    <property type="match status" value="1"/>
</dbReference>
<evidence type="ECO:0000256" key="1">
    <source>
        <dbReference type="ARBA" id="ARBA00004651"/>
    </source>
</evidence>
<keyword evidence="3 6" id="KW-0812">Transmembrane</keyword>
<name>A0ABN8LG65_9CNID</name>
<dbReference type="EMBL" id="CALNXI010000016">
    <property type="protein sequence ID" value="CAH3014888.1"/>
    <property type="molecule type" value="Genomic_DNA"/>
</dbReference>
<organism evidence="8 9">
    <name type="scientific">Porites evermanni</name>
    <dbReference type="NCBI Taxonomy" id="104178"/>
    <lineage>
        <taxon>Eukaryota</taxon>
        <taxon>Metazoa</taxon>
        <taxon>Cnidaria</taxon>
        <taxon>Anthozoa</taxon>
        <taxon>Hexacorallia</taxon>
        <taxon>Scleractinia</taxon>
        <taxon>Fungiina</taxon>
        <taxon>Poritidae</taxon>
        <taxon>Porites</taxon>
    </lineage>
</organism>
<sequence>MNNTITCSLPDLIRYSFLQEFSKNIFFFICVLDVLVFLAASIGNTLTLVALRRSQSIHPPSKALFCSLALSDLCVGLVVVPLHFGLMLATIVEVPSLYCALVSPTTVIAFVMASVSLMTTTAIAVDRYLAFFLKLRYKDLVRVNRVVLVLALEWLIGILWAGLWVHSRSASHTVGALANCLCTMTNFVCYLKIFFGLKQRRTFPIPVQSQFESNQIMYFNILIYKKSAKSMFIIYSIMLFCYVPYSLALALQFAYGVNSSTFFILSISYTIILVNSSLNPFVYFWRIREIRGQVLEMFKKLKLYGHINS</sequence>
<feature type="transmembrane region" description="Helical" evidence="6">
    <location>
        <begin position="106"/>
        <end position="125"/>
    </location>
</feature>
<evidence type="ECO:0000313" key="8">
    <source>
        <dbReference type="EMBL" id="CAH3014888.1"/>
    </source>
</evidence>
<keyword evidence="5 6" id="KW-0472">Membrane</keyword>
<evidence type="ECO:0000256" key="6">
    <source>
        <dbReference type="SAM" id="Phobius"/>
    </source>
</evidence>
<evidence type="ECO:0000256" key="4">
    <source>
        <dbReference type="ARBA" id="ARBA00022989"/>
    </source>
</evidence>
<evidence type="ECO:0000259" key="7">
    <source>
        <dbReference type="PROSITE" id="PS50262"/>
    </source>
</evidence>
<dbReference type="InterPro" id="IPR017452">
    <property type="entry name" value="GPCR_Rhodpsn_7TM"/>
</dbReference>
<evidence type="ECO:0000256" key="5">
    <source>
        <dbReference type="ARBA" id="ARBA00023136"/>
    </source>
</evidence>
<dbReference type="Proteomes" id="UP001159427">
    <property type="component" value="Unassembled WGS sequence"/>
</dbReference>
<keyword evidence="9" id="KW-1185">Reference proteome</keyword>
<comment type="caution">
    <text evidence="8">The sequence shown here is derived from an EMBL/GenBank/DDBJ whole genome shotgun (WGS) entry which is preliminary data.</text>
</comment>
<feature type="transmembrane region" description="Helical" evidence="6">
    <location>
        <begin position="232"/>
        <end position="255"/>
    </location>
</feature>
<feature type="transmembrane region" description="Helical" evidence="6">
    <location>
        <begin position="63"/>
        <end position="86"/>
    </location>
</feature>
<feature type="transmembrane region" description="Helical" evidence="6">
    <location>
        <begin position="261"/>
        <end position="285"/>
    </location>
</feature>
<dbReference type="CDD" id="cd00637">
    <property type="entry name" value="7tm_classA_rhodopsin-like"/>
    <property type="match status" value="1"/>
</dbReference>
<feature type="transmembrane region" description="Helical" evidence="6">
    <location>
        <begin position="25"/>
        <end position="51"/>
    </location>
</feature>
<accession>A0ABN8LG65</accession>
<dbReference type="PROSITE" id="PS50262">
    <property type="entry name" value="G_PROTEIN_RECEP_F1_2"/>
    <property type="match status" value="1"/>
</dbReference>
<keyword evidence="4 6" id="KW-1133">Transmembrane helix</keyword>
<dbReference type="Pfam" id="PF00001">
    <property type="entry name" value="7tm_1"/>
    <property type="match status" value="1"/>
</dbReference>
<dbReference type="PRINTS" id="PR00237">
    <property type="entry name" value="GPCRRHODOPSN"/>
</dbReference>
<reference evidence="8 9" key="1">
    <citation type="submission" date="2022-05" db="EMBL/GenBank/DDBJ databases">
        <authorList>
            <consortium name="Genoscope - CEA"/>
            <person name="William W."/>
        </authorList>
    </citation>
    <scope>NUCLEOTIDE SEQUENCE [LARGE SCALE GENOMIC DNA]</scope>
</reference>
<feature type="domain" description="G-protein coupled receptors family 1 profile" evidence="7">
    <location>
        <begin position="43"/>
        <end position="283"/>
    </location>
</feature>
<dbReference type="SUPFAM" id="SSF81321">
    <property type="entry name" value="Family A G protein-coupled receptor-like"/>
    <property type="match status" value="1"/>
</dbReference>
<gene>
    <name evidence="8" type="ORF">PEVE_00008746</name>
</gene>
<evidence type="ECO:0000313" key="9">
    <source>
        <dbReference type="Proteomes" id="UP001159427"/>
    </source>
</evidence>
<evidence type="ECO:0000256" key="3">
    <source>
        <dbReference type="ARBA" id="ARBA00022692"/>
    </source>
</evidence>
<proteinExistence type="predicted"/>
<feature type="transmembrane region" description="Helical" evidence="6">
    <location>
        <begin position="146"/>
        <end position="164"/>
    </location>
</feature>
<feature type="transmembrane region" description="Helical" evidence="6">
    <location>
        <begin position="176"/>
        <end position="195"/>
    </location>
</feature>
<dbReference type="PANTHER" id="PTHR22750">
    <property type="entry name" value="G-PROTEIN COUPLED RECEPTOR"/>
    <property type="match status" value="1"/>
</dbReference>
<protein>
    <recommendedName>
        <fullName evidence="7">G-protein coupled receptors family 1 profile domain-containing protein</fullName>
    </recommendedName>
</protein>
<comment type="subcellular location">
    <subcellularLocation>
        <location evidence="1">Cell membrane</location>
        <topology evidence="1">Multi-pass membrane protein</topology>
    </subcellularLocation>
</comment>
<evidence type="ECO:0000256" key="2">
    <source>
        <dbReference type="ARBA" id="ARBA00022475"/>
    </source>
</evidence>
<keyword evidence="2" id="KW-1003">Cell membrane</keyword>